<reference evidence="2" key="1">
    <citation type="submission" date="2019-02" db="EMBL/GenBank/DDBJ databases">
        <authorList>
            <person name="Gruber-Vodicka R. H."/>
            <person name="Seah K. B. B."/>
        </authorList>
    </citation>
    <scope>NUCLEOTIDE SEQUENCE</scope>
    <source>
        <strain evidence="2">BECK_DK47</strain>
    </source>
</reference>
<dbReference type="EMBL" id="CAADEX010000002">
    <property type="protein sequence ID" value="VFJ42598.1"/>
    <property type="molecule type" value="Genomic_DNA"/>
</dbReference>
<accession>A0A450RU36</accession>
<dbReference type="AlphaFoldDB" id="A0A450RU36"/>
<evidence type="ECO:0000256" key="1">
    <source>
        <dbReference type="SAM" id="MobiDB-lite"/>
    </source>
</evidence>
<sequence>MRKKRIFLLTGSRLSVYHREKSVAIETRIFRDDHEGRRQFADYLDTDPGAPACLLTDLAEEEFQAESIPHVFGPDRRALMAHRQRRLFPHTPYRYAVRQDRERGGRRGDNVLFAAIPRPDTLGRWLLPIAWRRVPLSGICSLALLGEKLLPQLPITSAPGASDYLLLVHCNASGGLRQSFFVRQHLRMSRLASLPECARQEAGPNVAGAILDEVEKTHHYLGSARLLPAGSPLAICFLVTPPMRAALRAAAFDTPDSQYHFVELSGRSVEEFLLPLLPRVGTLNHYAPPNDLRYFRFRQARLPLYATGVALLSAAMIAGLPQLAEWLITERKIDLLEKQDRVQEARYTRARATRLPELPADTPALQAAVETFDRLQSAKTTPYPLFVAISAALAEDSALEIQSIEWWAPGDPSRTRATTFGEGEPRSPSPVGTASAPFPAQRQSGTKTPVHHQVAVVGGRIKAFGGDYRRATARVEAFAGRLSKLEAVERVDIIERPLNISSEKPLAGNMDTVLGGADFTLRVVLRK</sequence>
<evidence type="ECO:0000313" key="2">
    <source>
        <dbReference type="EMBL" id="VFJ42598.1"/>
    </source>
</evidence>
<name>A0A450RU36_9GAMM</name>
<gene>
    <name evidence="2" type="ORF">BECKDK2373B_GA0170837_100221</name>
</gene>
<organism evidence="2">
    <name type="scientific">Candidatus Kentrum sp. DK</name>
    <dbReference type="NCBI Taxonomy" id="2126562"/>
    <lineage>
        <taxon>Bacteria</taxon>
        <taxon>Pseudomonadati</taxon>
        <taxon>Pseudomonadota</taxon>
        <taxon>Gammaproteobacteria</taxon>
        <taxon>Candidatus Kentrum</taxon>
    </lineage>
</organism>
<proteinExistence type="predicted"/>
<feature type="region of interest" description="Disordered" evidence="1">
    <location>
        <begin position="410"/>
        <end position="451"/>
    </location>
</feature>
<protein>
    <submittedName>
        <fullName evidence="2">Uncharacterized protein</fullName>
    </submittedName>
</protein>